<evidence type="ECO:0000313" key="2">
    <source>
        <dbReference type="EMBL" id="TPX18817.1"/>
    </source>
</evidence>
<dbReference type="AlphaFoldDB" id="A0A507BFX6"/>
<dbReference type="Proteomes" id="UP000319257">
    <property type="component" value="Unassembled WGS sequence"/>
</dbReference>
<organism evidence="2 3">
    <name type="scientific">Thyridium curvatum</name>
    <dbReference type="NCBI Taxonomy" id="1093900"/>
    <lineage>
        <taxon>Eukaryota</taxon>
        <taxon>Fungi</taxon>
        <taxon>Dikarya</taxon>
        <taxon>Ascomycota</taxon>
        <taxon>Pezizomycotina</taxon>
        <taxon>Sordariomycetes</taxon>
        <taxon>Sordariomycetidae</taxon>
        <taxon>Thyridiales</taxon>
        <taxon>Thyridiaceae</taxon>
        <taxon>Thyridium</taxon>
    </lineage>
</organism>
<reference evidence="2 3" key="1">
    <citation type="submission" date="2019-06" db="EMBL/GenBank/DDBJ databases">
        <title>Draft genome sequence of the filamentous fungus Phialemoniopsis curvata isolated from diesel fuel.</title>
        <authorList>
            <person name="Varaljay V.A."/>
            <person name="Lyon W.J."/>
            <person name="Crouch A.L."/>
            <person name="Drake C.E."/>
            <person name="Hollomon J.M."/>
            <person name="Nadeau L.J."/>
            <person name="Nunn H.S."/>
            <person name="Stevenson B.S."/>
            <person name="Bojanowski C.L."/>
            <person name="Crookes-Goodson W.J."/>
        </authorList>
    </citation>
    <scope>NUCLEOTIDE SEQUENCE [LARGE SCALE GENOMIC DNA]</scope>
    <source>
        <strain evidence="2 3">D216</strain>
    </source>
</reference>
<comment type="caution">
    <text evidence="2">The sequence shown here is derived from an EMBL/GenBank/DDBJ whole genome shotgun (WGS) entry which is preliminary data.</text>
</comment>
<dbReference type="RefSeq" id="XP_031000528.1">
    <property type="nucleotide sequence ID" value="XM_031134232.1"/>
</dbReference>
<dbReference type="GeneID" id="41978943"/>
<feature type="signal peptide" evidence="1">
    <location>
        <begin position="1"/>
        <end position="20"/>
    </location>
</feature>
<dbReference type="InParanoid" id="A0A507BFX6"/>
<keyword evidence="1" id="KW-0732">Signal</keyword>
<feature type="chain" id="PRO_5021354371" evidence="1">
    <location>
        <begin position="21"/>
        <end position="109"/>
    </location>
</feature>
<name>A0A507BFX6_9PEZI</name>
<accession>A0A507BFX6</accession>
<proteinExistence type="predicted"/>
<protein>
    <submittedName>
        <fullName evidence="2">Uncharacterized protein</fullName>
    </submittedName>
</protein>
<dbReference type="EMBL" id="SKBQ01000108">
    <property type="protein sequence ID" value="TPX18817.1"/>
    <property type="molecule type" value="Genomic_DNA"/>
</dbReference>
<gene>
    <name evidence="2" type="ORF">E0L32_011496</name>
</gene>
<evidence type="ECO:0000256" key="1">
    <source>
        <dbReference type="SAM" id="SignalP"/>
    </source>
</evidence>
<evidence type="ECO:0000313" key="3">
    <source>
        <dbReference type="Proteomes" id="UP000319257"/>
    </source>
</evidence>
<sequence length="109" mass="11953">MRPSIFASLVVAFASLEVSAAPANADTRAAVYHKAERSADPVDNKSATEITELYIAALREPDNSKRDKEITDLYIAALREPANSKTDKEITDLYIAALREPATSKRDTE</sequence>
<keyword evidence="3" id="KW-1185">Reference proteome</keyword>